<evidence type="ECO:0000313" key="12">
    <source>
        <dbReference type="Proteomes" id="UP000765509"/>
    </source>
</evidence>
<feature type="compositionally biased region" description="Low complexity" evidence="9">
    <location>
        <begin position="163"/>
        <end position="184"/>
    </location>
</feature>
<dbReference type="PANTHER" id="PTHR24348:SF22">
    <property type="entry name" value="NON-SPECIFIC SERINE_THREONINE PROTEIN KINASE"/>
    <property type="match status" value="1"/>
</dbReference>
<dbReference type="Gene3D" id="1.10.510.10">
    <property type="entry name" value="Transferase(Phosphotransferase) domain 1"/>
    <property type="match status" value="2"/>
</dbReference>
<evidence type="ECO:0000256" key="8">
    <source>
        <dbReference type="PROSITE-ProRule" id="PRU10141"/>
    </source>
</evidence>
<sequence>MSLSSRSSTHLDPSIPRELPGGFKIVQEIGHGSFAIVYEGFNTKSNQKVAIKAVKKHNLTHKLSQNLQDEINILKKIRHHNVVGLVDCISNAEHIFLIMQYCAQGDLSIYIKNQSRQSKKSNNSNRHHLNHLNVNLNHPISQKSNSKLNSINLMPSPTCSIKPSSSDNLSSSQPHSSNNLLPPSDRFPHPIDGGLNEWIVRSFLGQLADALHFLRSHSIIHRDIKPQNLLLHPSSTSDSPQPSPNQLNDHIDQPSFLRYVPEGIPILRVADFGFARVLTPNAGMAETLCGSPLYMAPEILRYEKYDAKADLWSVGAVLYEMAVGKPPFRAQNHVELLGKIEKSQDKITFPDDKMVSEDIKQLIRCLLKRNPIERVSFEEFFQMADQVSRVGPLNPPNPHHLKIPSSSTQPITLQPQVTTFHASPNQISSPRPPSTSTLPNPTPTKSKSSHRQITINSFDNEPGAFVIDKPQTDSHQLINELPRPSRLSSPSPSLNTPSSKVNTNQTTGLPSQLNPSHQAPSPSLLPTPLPSSQRASNLVPNFPAKYVVLGSNDRKPNLSNVVSTTVKSKDYALVSSSSNSKNLNSNFSTLKIDNDDDDDDRDLGTEYVVVEKGSVEINALVDALSSSPQKPLSLGRRMSRGFMSARPTLSALSSSPQPRSLMSASPPISTLVTTNYNPLYQHTNPVSSFPPRPPSLPSPTLTGTHPVNITNYGRSSPSNQAYHPYYPSSPRSFDSSGGGGGGGFGSLPLVGKYFPQSYHHNHAGPSPASTGGASTSSPSGGPNFHSIKTQFSFPSSQLCKAILSSDPNYKSNDLSGLKSTGFGSSNQLVHLPQQRSPTPKTHYLDSVESQLLNELEEFACKVLVILQFADEKMSKLFPPTPSSQGVTQTLIRSGTGGITSETFGAFVASPKINLTPNSSPTIENSITNFPPARQNSQPTHDSNSGSLISQNQKAIFASEAMVLYIKALAFLDEAIRHGVAVLNWKKQSSDGGGYFGHEVGYAIEWLRSIFNEALEKAQAVRSRVSEKLLANGMSAEKLIFDRALEKSRSAAVNELIGEKLAECEIEYESSLWMLYGLLDLSMKTEEIWKVSKPDSSKSRNQIEKAEIKKKIKGEDQAQPKDEEEIHKEEVSSEIEDDKEAESESLKNSNDIDIRNWNDNDNYKKLKESCEKIISSISLRLEALRKKIDNTR</sequence>
<feature type="region of interest" description="Disordered" evidence="9">
    <location>
        <begin position="481"/>
        <end position="537"/>
    </location>
</feature>
<dbReference type="GO" id="GO:0042594">
    <property type="term" value="P:response to starvation"/>
    <property type="evidence" value="ECO:0007669"/>
    <property type="project" value="TreeGrafter"/>
</dbReference>
<dbReference type="OrthoDB" id="346907at2759"/>
<feature type="compositionally biased region" description="Acidic residues" evidence="9">
    <location>
        <begin position="1131"/>
        <end position="1140"/>
    </location>
</feature>
<dbReference type="PROSITE" id="PS00107">
    <property type="entry name" value="PROTEIN_KINASE_ATP"/>
    <property type="match status" value="1"/>
</dbReference>
<feature type="compositionally biased region" description="Polar residues" evidence="9">
    <location>
        <begin position="707"/>
        <end position="721"/>
    </location>
</feature>
<feature type="compositionally biased region" description="Polar residues" evidence="9">
    <location>
        <begin position="500"/>
        <end position="519"/>
    </location>
</feature>
<feature type="region of interest" description="Disordered" evidence="9">
    <location>
        <begin position="758"/>
        <end position="787"/>
    </location>
</feature>
<dbReference type="EMBL" id="AVOT02033310">
    <property type="protein sequence ID" value="MBW0527201.1"/>
    <property type="molecule type" value="Genomic_DNA"/>
</dbReference>
<feature type="region of interest" description="Disordered" evidence="9">
    <location>
        <begin position="1107"/>
        <end position="1152"/>
    </location>
</feature>
<dbReference type="GO" id="GO:0034045">
    <property type="term" value="C:phagophore assembly site membrane"/>
    <property type="evidence" value="ECO:0007669"/>
    <property type="project" value="TreeGrafter"/>
</dbReference>
<dbReference type="GO" id="GO:0000045">
    <property type="term" value="P:autophagosome assembly"/>
    <property type="evidence" value="ECO:0007669"/>
    <property type="project" value="TreeGrafter"/>
</dbReference>
<feature type="binding site" evidence="8">
    <location>
        <position position="56"/>
    </location>
    <ligand>
        <name>ATP</name>
        <dbReference type="ChEBI" id="CHEBI:30616"/>
    </ligand>
</feature>
<reference evidence="11" key="1">
    <citation type="submission" date="2021-03" db="EMBL/GenBank/DDBJ databases">
        <title>Draft genome sequence of rust myrtle Austropuccinia psidii MF-1, a brazilian biotype.</title>
        <authorList>
            <person name="Quecine M.C."/>
            <person name="Pachon D.M.R."/>
            <person name="Bonatelli M.L."/>
            <person name="Correr F.H."/>
            <person name="Franceschini L.M."/>
            <person name="Leite T.F."/>
            <person name="Margarido G.R.A."/>
            <person name="Almeida C.A."/>
            <person name="Ferrarezi J.A."/>
            <person name="Labate C.A."/>
        </authorList>
    </citation>
    <scope>NUCLEOTIDE SEQUENCE</scope>
    <source>
        <strain evidence="11">MF-1</strain>
    </source>
</reference>
<accession>A0A9Q3I2L4</accession>
<dbReference type="Pfam" id="PF07714">
    <property type="entry name" value="PK_Tyr_Ser-Thr"/>
    <property type="match status" value="1"/>
</dbReference>
<dbReference type="InterPro" id="IPR011009">
    <property type="entry name" value="Kinase-like_dom_sf"/>
</dbReference>
<dbReference type="GO" id="GO:0010506">
    <property type="term" value="P:regulation of autophagy"/>
    <property type="evidence" value="ECO:0007669"/>
    <property type="project" value="InterPro"/>
</dbReference>
<keyword evidence="4 8" id="KW-0547">Nucleotide-binding</keyword>
<dbReference type="InterPro" id="IPR045269">
    <property type="entry name" value="Atg1-like"/>
</dbReference>
<proteinExistence type="predicted"/>
<keyword evidence="2" id="KW-0723">Serine/threonine-protein kinase</keyword>
<feature type="compositionally biased region" description="Basic and acidic residues" evidence="9">
    <location>
        <begin position="1141"/>
        <end position="1152"/>
    </location>
</feature>
<dbReference type="InterPro" id="IPR048941">
    <property type="entry name" value="ATG1-like_MIT2"/>
</dbReference>
<dbReference type="GO" id="GO:0000422">
    <property type="term" value="P:autophagy of mitochondrion"/>
    <property type="evidence" value="ECO:0007669"/>
    <property type="project" value="TreeGrafter"/>
</dbReference>
<dbReference type="GO" id="GO:0034727">
    <property type="term" value="P:piecemeal microautophagy of the nucleus"/>
    <property type="evidence" value="ECO:0007669"/>
    <property type="project" value="TreeGrafter"/>
</dbReference>
<feature type="compositionally biased region" description="Low complexity" evidence="9">
    <location>
        <begin position="481"/>
        <end position="499"/>
    </location>
</feature>
<gene>
    <name evidence="11" type="ORF">O181_066916</name>
</gene>
<feature type="region of interest" description="Disordered" evidence="9">
    <location>
        <begin position="682"/>
        <end position="740"/>
    </location>
</feature>
<dbReference type="InterPro" id="IPR001245">
    <property type="entry name" value="Ser-Thr/Tyr_kinase_cat_dom"/>
</dbReference>
<keyword evidence="3" id="KW-0808">Transferase</keyword>
<evidence type="ECO:0000256" key="2">
    <source>
        <dbReference type="ARBA" id="ARBA00022527"/>
    </source>
</evidence>
<dbReference type="GO" id="GO:0005829">
    <property type="term" value="C:cytosol"/>
    <property type="evidence" value="ECO:0007669"/>
    <property type="project" value="TreeGrafter"/>
</dbReference>
<dbReference type="GO" id="GO:0005524">
    <property type="term" value="F:ATP binding"/>
    <property type="evidence" value="ECO:0007669"/>
    <property type="project" value="UniProtKB-UniRule"/>
</dbReference>
<feature type="region of interest" description="Disordered" evidence="9">
    <location>
        <begin position="230"/>
        <end position="249"/>
    </location>
</feature>
<dbReference type="AlphaFoldDB" id="A0A9Q3I2L4"/>
<dbReference type="PANTHER" id="PTHR24348">
    <property type="entry name" value="SERINE/THREONINE-PROTEIN KINASE UNC-51-RELATED"/>
    <property type="match status" value="1"/>
</dbReference>
<evidence type="ECO:0000256" key="9">
    <source>
        <dbReference type="SAM" id="MobiDB-lite"/>
    </source>
</evidence>
<evidence type="ECO:0000256" key="4">
    <source>
        <dbReference type="ARBA" id="ARBA00022741"/>
    </source>
</evidence>
<dbReference type="SUPFAM" id="SSF56112">
    <property type="entry name" value="Protein kinase-like (PK-like)"/>
    <property type="match status" value="1"/>
</dbReference>
<evidence type="ECO:0000256" key="6">
    <source>
        <dbReference type="ARBA" id="ARBA00022840"/>
    </source>
</evidence>
<dbReference type="InterPro" id="IPR000719">
    <property type="entry name" value="Prot_kinase_dom"/>
</dbReference>
<keyword evidence="12" id="KW-1185">Reference proteome</keyword>
<feature type="region of interest" description="Disordered" evidence="9">
    <location>
        <begin position="138"/>
        <end position="186"/>
    </location>
</feature>
<dbReference type="Pfam" id="PF12063">
    <property type="entry name" value="ATG1-like_MIT1"/>
    <property type="match status" value="1"/>
</dbReference>
<evidence type="ECO:0000256" key="1">
    <source>
        <dbReference type="ARBA" id="ARBA00012513"/>
    </source>
</evidence>
<protein>
    <recommendedName>
        <fullName evidence="1">non-specific serine/threonine protein kinase</fullName>
        <ecNumber evidence="1">2.7.11.1</ecNumber>
    </recommendedName>
    <alternativeName>
        <fullName evidence="7">Autophagy-related protein 1</fullName>
    </alternativeName>
</protein>
<name>A0A9Q3I2L4_9BASI</name>
<dbReference type="InterPro" id="IPR017441">
    <property type="entry name" value="Protein_kinase_ATP_BS"/>
</dbReference>
<organism evidence="11 12">
    <name type="scientific">Austropuccinia psidii MF-1</name>
    <dbReference type="NCBI Taxonomy" id="1389203"/>
    <lineage>
        <taxon>Eukaryota</taxon>
        <taxon>Fungi</taxon>
        <taxon>Dikarya</taxon>
        <taxon>Basidiomycota</taxon>
        <taxon>Pucciniomycotina</taxon>
        <taxon>Pucciniomycetes</taxon>
        <taxon>Pucciniales</taxon>
        <taxon>Sphaerophragmiaceae</taxon>
        <taxon>Austropuccinia</taxon>
    </lineage>
</organism>
<dbReference type="PROSITE" id="PS50011">
    <property type="entry name" value="PROTEIN_KINASE_DOM"/>
    <property type="match status" value="1"/>
</dbReference>
<dbReference type="EC" id="2.7.11.1" evidence="1"/>
<dbReference type="GO" id="GO:0005776">
    <property type="term" value="C:autophagosome"/>
    <property type="evidence" value="ECO:0007669"/>
    <property type="project" value="TreeGrafter"/>
</dbReference>
<dbReference type="InterPro" id="IPR022708">
    <property type="entry name" value="Atg1-like_tMIT"/>
</dbReference>
<dbReference type="SMART" id="SM00220">
    <property type="entry name" value="S_TKc"/>
    <property type="match status" value="1"/>
</dbReference>
<feature type="region of interest" description="Disordered" evidence="9">
    <location>
        <begin position="923"/>
        <end position="946"/>
    </location>
</feature>
<comment type="caution">
    <text evidence="11">The sequence shown here is derived from an EMBL/GenBank/DDBJ whole genome shotgun (WGS) entry which is preliminary data.</text>
</comment>
<dbReference type="GO" id="GO:0061709">
    <property type="term" value="P:reticulophagy"/>
    <property type="evidence" value="ECO:0007669"/>
    <property type="project" value="TreeGrafter"/>
</dbReference>
<keyword evidence="6 8" id="KW-0067">ATP-binding</keyword>
<dbReference type="FunFam" id="3.30.200.20:FF:000042">
    <property type="entry name" value="Aurora kinase A"/>
    <property type="match status" value="1"/>
</dbReference>
<dbReference type="Proteomes" id="UP000765509">
    <property type="component" value="Unassembled WGS sequence"/>
</dbReference>
<dbReference type="Pfam" id="PF21127">
    <property type="entry name" value="ATG1-like_MIT2"/>
    <property type="match status" value="1"/>
</dbReference>
<evidence type="ECO:0000256" key="3">
    <source>
        <dbReference type="ARBA" id="ARBA00022679"/>
    </source>
</evidence>
<keyword evidence="5" id="KW-0418">Kinase</keyword>
<evidence type="ECO:0000256" key="5">
    <source>
        <dbReference type="ARBA" id="ARBA00022777"/>
    </source>
</evidence>
<evidence type="ECO:0000259" key="10">
    <source>
        <dbReference type="PROSITE" id="PS50011"/>
    </source>
</evidence>
<dbReference type="GO" id="GO:0004674">
    <property type="term" value="F:protein serine/threonine kinase activity"/>
    <property type="evidence" value="ECO:0007669"/>
    <property type="project" value="UniProtKB-KW"/>
</dbReference>
<feature type="compositionally biased region" description="Polar residues" evidence="9">
    <location>
        <begin position="139"/>
        <end position="162"/>
    </location>
</feature>
<dbReference type="InterPro" id="IPR008271">
    <property type="entry name" value="Ser/Thr_kinase_AS"/>
</dbReference>
<feature type="region of interest" description="Disordered" evidence="9">
    <location>
        <begin position="422"/>
        <end position="451"/>
    </location>
</feature>
<feature type="compositionally biased region" description="Low complexity" evidence="9">
    <location>
        <begin position="434"/>
        <end position="446"/>
    </location>
</feature>
<dbReference type="PROSITE" id="PS00108">
    <property type="entry name" value="PROTEIN_KINASE_ST"/>
    <property type="match status" value="1"/>
</dbReference>
<feature type="compositionally biased region" description="Basic and acidic residues" evidence="9">
    <location>
        <begin position="1107"/>
        <end position="1130"/>
    </location>
</feature>
<feature type="domain" description="Protein kinase" evidence="10">
    <location>
        <begin position="23"/>
        <end position="387"/>
    </location>
</feature>
<feature type="compositionally biased region" description="Pro residues" evidence="9">
    <location>
        <begin position="688"/>
        <end position="697"/>
    </location>
</feature>
<evidence type="ECO:0000256" key="7">
    <source>
        <dbReference type="ARBA" id="ARBA00030237"/>
    </source>
</evidence>
<evidence type="ECO:0000313" key="11">
    <source>
        <dbReference type="EMBL" id="MBW0527201.1"/>
    </source>
</evidence>
<feature type="compositionally biased region" description="Low complexity" evidence="9">
    <location>
        <begin position="763"/>
        <end position="782"/>
    </location>
</feature>